<sequence>MANNKSNFLLLLAIVLIAVVAPSADSVSVNLDVGILLVEASLPINLGLLGPILEANVSLTRNGSVLARANRLVPGIINLVTTNLTPINVGSGGLIPIDVSATVRLLDLAVVNLTAPLRLTAVILNVVDTNVALGTALGIAGPFVVIG</sequence>
<evidence type="ECO:0000256" key="1">
    <source>
        <dbReference type="SAM" id="SignalP"/>
    </source>
</evidence>
<dbReference type="AlphaFoldDB" id="A0AAV1DNF0"/>
<feature type="signal peptide" evidence="1">
    <location>
        <begin position="1"/>
        <end position="26"/>
    </location>
</feature>
<gene>
    <name evidence="2" type="ORF">OLC1_LOCUS17240</name>
</gene>
<keyword evidence="3" id="KW-1185">Reference proteome</keyword>
<keyword evidence="1" id="KW-0732">Signal</keyword>
<proteinExistence type="predicted"/>
<dbReference type="EMBL" id="OX459123">
    <property type="protein sequence ID" value="CAI9109314.1"/>
    <property type="molecule type" value="Genomic_DNA"/>
</dbReference>
<name>A0AAV1DNF0_OLDCO</name>
<organism evidence="2 3">
    <name type="scientific">Oldenlandia corymbosa var. corymbosa</name>
    <dbReference type="NCBI Taxonomy" id="529605"/>
    <lineage>
        <taxon>Eukaryota</taxon>
        <taxon>Viridiplantae</taxon>
        <taxon>Streptophyta</taxon>
        <taxon>Embryophyta</taxon>
        <taxon>Tracheophyta</taxon>
        <taxon>Spermatophyta</taxon>
        <taxon>Magnoliopsida</taxon>
        <taxon>eudicotyledons</taxon>
        <taxon>Gunneridae</taxon>
        <taxon>Pentapetalae</taxon>
        <taxon>asterids</taxon>
        <taxon>lamiids</taxon>
        <taxon>Gentianales</taxon>
        <taxon>Rubiaceae</taxon>
        <taxon>Rubioideae</taxon>
        <taxon>Spermacoceae</taxon>
        <taxon>Hedyotis-Oldenlandia complex</taxon>
        <taxon>Oldenlandia</taxon>
    </lineage>
</organism>
<evidence type="ECO:0000313" key="3">
    <source>
        <dbReference type="Proteomes" id="UP001161247"/>
    </source>
</evidence>
<evidence type="ECO:0000313" key="2">
    <source>
        <dbReference type="EMBL" id="CAI9109314.1"/>
    </source>
</evidence>
<protein>
    <submittedName>
        <fullName evidence="2">OLC1v1009117C1</fullName>
    </submittedName>
</protein>
<dbReference type="Proteomes" id="UP001161247">
    <property type="component" value="Chromosome 6"/>
</dbReference>
<reference evidence="2" key="1">
    <citation type="submission" date="2023-03" db="EMBL/GenBank/DDBJ databases">
        <authorList>
            <person name="Julca I."/>
        </authorList>
    </citation>
    <scope>NUCLEOTIDE SEQUENCE</scope>
</reference>
<accession>A0AAV1DNF0</accession>
<feature type="chain" id="PRO_5043426827" evidence="1">
    <location>
        <begin position="27"/>
        <end position="147"/>
    </location>
</feature>